<feature type="compositionally biased region" description="Polar residues" evidence="1">
    <location>
        <begin position="62"/>
        <end position="71"/>
    </location>
</feature>
<dbReference type="EMBL" id="ML119670">
    <property type="protein sequence ID" value="RPA82556.1"/>
    <property type="molecule type" value="Genomic_DNA"/>
</dbReference>
<feature type="compositionally biased region" description="Acidic residues" evidence="1">
    <location>
        <begin position="84"/>
        <end position="122"/>
    </location>
</feature>
<feature type="compositionally biased region" description="Basic and acidic residues" evidence="1">
    <location>
        <begin position="72"/>
        <end position="81"/>
    </location>
</feature>
<feature type="region of interest" description="Disordered" evidence="1">
    <location>
        <begin position="61"/>
        <end position="135"/>
    </location>
</feature>
<protein>
    <submittedName>
        <fullName evidence="3">Uncharacterized protein</fullName>
    </submittedName>
</protein>
<name>A0A3N4IAS7_ASCIM</name>
<evidence type="ECO:0000256" key="1">
    <source>
        <dbReference type="SAM" id="MobiDB-lite"/>
    </source>
</evidence>
<dbReference type="AlphaFoldDB" id="A0A3N4IAS7"/>
<accession>A0A3N4IAS7</accession>
<keyword evidence="4" id="KW-1185">Reference proteome</keyword>
<evidence type="ECO:0000256" key="2">
    <source>
        <dbReference type="SAM" id="SignalP"/>
    </source>
</evidence>
<feature type="chain" id="PRO_5017923239" evidence="2">
    <location>
        <begin position="27"/>
        <end position="225"/>
    </location>
</feature>
<evidence type="ECO:0000313" key="3">
    <source>
        <dbReference type="EMBL" id="RPA82556.1"/>
    </source>
</evidence>
<feature type="signal peptide" evidence="2">
    <location>
        <begin position="1"/>
        <end position="26"/>
    </location>
</feature>
<reference evidence="3 4" key="1">
    <citation type="journal article" date="2018" name="Nat. Ecol. Evol.">
        <title>Pezizomycetes genomes reveal the molecular basis of ectomycorrhizal truffle lifestyle.</title>
        <authorList>
            <person name="Murat C."/>
            <person name="Payen T."/>
            <person name="Noel B."/>
            <person name="Kuo A."/>
            <person name="Morin E."/>
            <person name="Chen J."/>
            <person name="Kohler A."/>
            <person name="Krizsan K."/>
            <person name="Balestrini R."/>
            <person name="Da Silva C."/>
            <person name="Montanini B."/>
            <person name="Hainaut M."/>
            <person name="Levati E."/>
            <person name="Barry K.W."/>
            <person name="Belfiori B."/>
            <person name="Cichocki N."/>
            <person name="Clum A."/>
            <person name="Dockter R.B."/>
            <person name="Fauchery L."/>
            <person name="Guy J."/>
            <person name="Iotti M."/>
            <person name="Le Tacon F."/>
            <person name="Lindquist E.A."/>
            <person name="Lipzen A."/>
            <person name="Malagnac F."/>
            <person name="Mello A."/>
            <person name="Molinier V."/>
            <person name="Miyauchi S."/>
            <person name="Poulain J."/>
            <person name="Riccioni C."/>
            <person name="Rubini A."/>
            <person name="Sitrit Y."/>
            <person name="Splivallo R."/>
            <person name="Traeger S."/>
            <person name="Wang M."/>
            <person name="Zifcakova L."/>
            <person name="Wipf D."/>
            <person name="Zambonelli A."/>
            <person name="Paolocci F."/>
            <person name="Nowrousian M."/>
            <person name="Ottonello S."/>
            <person name="Baldrian P."/>
            <person name="Spatafora J.W."/>
            <person name="Henrissat B."/>
            <person name="Nagy L.G."/>
            <person name="Aury J.M."/>
            <person name="Wincker P."/>
            <person name="Grigoriev I.V."/>
            <person name="Bonfante P."/>
            <person name="Martin F.M."/>
        </authorList>
    </citation>
    <scope>NUCLEOTIDE SEQUENCE [LARGE SCALE GENOMIC DNA]</scope>
    <source>
        <strain evidence="3 4">RN42</strain>
    </source>
</reference>
<proteinExistence type="predicted"/>
<gene>
    <name evidence="3" type="ORF">BJ508DRAFT_305431</name>
</gene>
<sequence>MYLLRFGCHPIASTLILAVLLAGTNAYPTLQRQVPTLNHTSIQSKLKVLLPSKLLIGIPSVSYPSPSNPQYTDHEDYKDPGIVDGEEHDDPHEDEDPEDDNDDHEDHQEDEGEHQDEDEEGEKEATKPTPYKPISPIREPCSEWWRLCDRPKPITPYPLFTDGQPSPPPVKIKLKHPSGIRDAIGWVMISKNSTLVENMDGEKGAVIVEVPRDDTNLRAGLVKKD</sequence>
<keyword evidence="2" id="KW-0732">Signal</keyword>
<organism evidence="3 4">
    <name type="scientific">Ascobolus immersus RN42</name>
    <dbReference type="NCBI Taxonomy" id="1160509"/>
    <lineage>
        <taxon>Eukaryota</taxon>
        <taxon>Fungi</taxon>
        <taxon>Dikarya</taxon>
        <taxon>Ascomycota</taxon>
        <taxon>Pezizomycotina</taxon>
        <taxon>Pezizomycetes</taxon>
        <taxon>Pezizales</taxon>
        <taxon>Ascobolaceae</taxon>
        <taxon>Ascobolus</taxon>
    </lineage>
</organism>
<evidence type="ECO:0000313" key="4">
    <source>
        <dbReference type="Proteomes" id="UP000275078"/>
    </source>
</evidence>
<dbReference type="Proteomes" id="UP000275078">
    <property type="component" value="Unassembled WGS sequence"/>
</dbReference>